<evidence type="ECO:0000313" key="1">
    <source>
        <dbReference type="EMBL" id="DAE17301.1"/>
    </source>
</evidence>
<protein>
    <submittedName>
        <fullName evidence="1">Uncharacterized protein</fullName>
    </submittedName>
</protein>
<accession>A0A8S5QEV4</accession>
<organism evidence="1">
    <name type="scientific">Siphoviridae sp. ctEIp38</name>
    <dbReference type="NCBI Taxonomy" id="2825394"/>
    <lineage>
        <taxon>Viruses</taxon>
        <taxon>Duplodnaviria</taxon>
        <taxon>Heunggongvirae</taxon>
        <taxon>Uroviricota</taxon>
        <taxon>Caudoviricetes</taxon>
    </lineage>
</organism>
<reference evidence="1" key="1">
    <citation type="journal article" date="2021" name="Proc. Natl. Acad. Sci. U.S.A.">
        <title>A Catalog of Tens of Thousands of Viruses from Human Metagenomes Reveals Hidden Associations with Chronic Diseases.</title>
        <authorList>
            <person name="Tisza M.J."/>
            <person name="Buck C.B."/>
        </authorList>
    </citation>
    <scope>NUCLEOTIDE SEQUENCE</scope>
    <source>
        <strain evidence="1">CtEIp38</strain>
    </source>
</reference>
<sequence length="633" mass="71896">MIYCTINGQTAYPSASDKIKVTYANQYIEDSGSYTYDISFPMSIHANQVLFANIHRFDVHKRSKSFDDCKLYADNRLFISGKGTITSVSDTTVKMQIVGGKSRIKYNSKFENHFIDKVPFPKVYITHGIDKAKYQGFGLTRVDAERYKKFIMVDLSKDLRVGQPGVALFYPIYDETNDQVSNYINHVNVNKLVVDGVHYPHGHMVQMWNLAVQPNLIYVLNGVLQSEGYKIVRNDFDAAPYTRIYIASARRTAKINEALPHWSVYTFIEEFRKRFNATFVFDDLVKEVSIISTNELTSNNAVAYECLGEYSTEFDEDGLENLATSNVEYSFDSSGNRDWRESIPLSVLKQYPIKEFYSEEDMNSAAMAMSTRERRSTIFKFGLSYFIWALLPKDGNPENTDKTEQRTVCGMFNPILRDAESDNAIGIKMIPVAMFQRKRRAGIDASMPISPDLMPNSYVVMPSTANEGDSLLDGLSEDEDGDYYLSVQDAMQGTEDNTSEETADEPMRLMLSDNAVRDLDKNITTAFPASGSMSLYPIAYTDFREFSKWAGERFSLSLEATNLSVSGLKKNNGIKVDIDAHNLYTIKFIADDIPDPSNIYIFNNRRFVCQKIEMEVTGEGLDRVKNGYFYAIL</sequence>
<dbReference type="EMBL" id="BK015638">
    <property type="protein sequence ID" value="DAE17301.1"/>
    <property type="molecule type" value="Genomic_DNA"/>
</dbReference>
<name>A0A8S5QEV4_9CAUD</name>
<proteinExistence type="predicted"/>